<evidence type="ECO:0000259" key="6">
    <source>
        <dbReference type="PROSITE" id="PS50977"/>
    </source>
</evidence>
<comment type="caution">
    <text evidence="7">The sequence shown here is derived from an EMBL/GenBank/DDBJ whole genome shotgun (WGS) entry which is preliminary data.</text>
</comment>
<dbReference type="Proteomes" id="UP001501842">
    <property type="component" value="Unassembled WGS sequence"/>
</dbReference>
<reference evidence="7 8" key="1">
    <citation type="journal article" date="2019" name="Int. J. Syst. Evol. Microbiol.">
        <title>The Global Catalogue of Microorganisms (GCM) 10K type strain sequencing project: providing services to taxonomists for standard genome sequencing and annotation.</title>
        <authorList>
            <consortium name="The Broad Institute Genomics Platform"/>
            <consortium name="The Broad Institute Genome Sequencing Center for Infectious Disease"/>
            <person name="Wu L."/>
            <person name="Ma J."/>
        </authorList>
    </citation>
    <scope>NUCLEOTIDE SEQUENCE [LARGE SCALE GENOMIC DNA]</scope>
    <source>
        <strain evidence="7 8">JCM 8201</strain>
    </source>
</reference>
<keyword evidence="3 5" id="KW-0238">DNA-binding</keyword>
<keyword evidence="4" id="KW-0804">Transcription</keyword>
<dbReference type="InterPro" id="IPR050109">
    <property type="entry name" value="HTH-type_TetR-like_transc_reg"/>
</dbReference>
<dbReference type="PANTHER" id="PTHR30055">
    <property type="entry name" value="HTH-TYPE TRANSCRIPTIONAL REGULATOR RUTR"/>
    <property type="match status" value="1"/>
</dbReference>
<sequence length="214" mass="23681">MALTKQAVVESALRIGDEEGLAAVTIRRLAQELGVTPMALYWHFKNKDQLFLGMIDALMADACVDRSTEPWLEGIRGQTEALLGSLHAHPYASELLQTADKLESANFAEAMETALTFLTRGGFSLIQANQVASYVLKGVCALISDRPCPQSWNGDADEWRRQIKMHLHRHPTADFPVLNAFAEAIDEDLDLAEYYAFGIDLILAGIETMASRRT</sequence>
<dbReference type="InterPro" id="IPR001647">
    <property type="entry name" value="HTH_TetR"/>
</dbReference>
<dbReference type="PROSITE" id="PS50977">
    <property type="entry name" value="HTH_TETR_2"/>
    <property type="match status" value="1"/>
</dbReference>
<keyword evidence="2" id="KW-0805">Transcription regulation</keyword>
<evidence type="ECO:0000256" key="1">
    <source>
        <dbReference type="ARBA" id="ARBA00022491"/>
    </source>
</evidence>
<dbReference type="SUPFAM" id="SSF46689">
    <property type="entry name" value="Homeodomain-like"/>
    <property type="match status" value="1"/>
</dbReference>
<dbReference type="InterPro" id="IPR004111">
    <property type="entry name" value="Repressor_TetR_C"/>
</dbReference>
<gene>
    <name evidence="7" type="ORF">GCM10010439_17420</name>
</gene>
<dbReference type="InterPro" id="IPR003012">
    <property type="entry name" value="Tet_transcr_reg_TetR"/>
</dbReference>
<evidence type="ECO:0000256" key="5">
    <source>
        <dbReference type="PROSITE-ProRule" id="PRU00335"/>
    </source>
</evidence>
<organism evidence="7 8">
    <name type="scientific">Actinocorallia aurantiaca</name>
    <dbReference type="NCBI Taxonomy" id="46204"/>
    <lineage>
        <taxon>Bacteria</taxon>
        <taxon>Bacillati</taxon>
        <taxon>Actinomycetota</taxon>
        <taxon>Actinomycetes</taxon>
        <taxon>Streptosporangiales</taxon>
        <taxon>Thermomonosporaceae</taxon>
        <taxon>Actinocorallia</taxon>
    </lineage>
</organism>
<feature type="DNA-binding region" description="H-T-H motif" evidence="5">
    <location>
        <begin position="25"/>
        <end position="44"/>
    </location>
</feature>
<dbReference type="Pfam" id="PF02909">
    <property type="entry name" value="TetR_C_1"/>
    <property type="match status" value="1"/>
</dbReference>
<evidence type="ECO:0000313" key="7">
    <source>
        <dbReference type="EMBL" id="GAA2723068.1"/>
    </source>
</evidence>
<evidence type="ECO:0000256" key="4">
    <source>
        <dbReference type="ARBA" id="ARBA00023163"/>
    </source>
</evidence>
<dbReference type="Gene3D" id="1.10.357.10">
    <property type="entry name" value="Tetracycline Repressor, domain 2"/>
    <property type="match status" value="1"/>
</dbReference>
<name>A0ABN3U3Q5_9ACTN</name>
<dbReference type="RefSeq" id="WP_344449723.1">
    <property type="nucleotide sequence ID" value="NZ_BAAATZ010000006.1"/>
</dbReference>
<keyword evidence="1" id="KW-0678">Repressor</keyword>
<evidence type="ECO:0000256" key="2">
    <source>
        <dbReference type="ARBA" id="ARBA00023015"/>
    </source>
</evidence>
<keyword evidence="8" id="KW-1185">Reference proteome</keyword>
<proteinExistence type="predicted"/>
<accession>A0ABN3U3Q5</accession>
<dbReference type="SUPFAM" id="SSF48498">
    <property type="entry name" value="Tetracyclin repressor-like, C-terminal domain"/>
    <property type="match status" value="1"/>
</dbReference>
<dbReference type="InterPro" id="IPR009057">
    <property type="entry name" value="Homeodomain-like_sf"/>
</dbReference>
<dbReference type="Pfam" id="PF00440">
    <property type="entry name" value="TetR_N"/>
    <property type="match status" value="1"/>
</dbReference>
<feature type="domain" description="HTH tetR-type" evidence="6">
    <location>
        <begin position="2"/>
        <end position="62"/>
    </location>
</feature>
<dbReference type="EMBL" id="BAAATZ010000006">
    <property type="protein sequence ID" value="GAA2723068.1"/>
    <property type="molecule type" value="Genomic_DNA"/>
</dbReference>
<dbReference type="PRINTS" id="PR00455">
    <property type="entry name" value="HTHTETR"/>
</dbReference>
<dbReference type="PANTHER" id="PTHR30055:SF151">
    <property type="entry name" value="TRANSCRIPTIONAL REGULATORY PROTEIN"/>
    <property type="match status" value="1"/>
</dbReference>
<evidence type="ECO:0000313" key="8">
    <source>
        <dbReference type="Proteomes" id="UP001501842"/>
    </source>
</evidence>
<evidence type="ECO:0000256" key="3">
    <source>
        <dbReference type="ARBA" id="ARBA00023125"/>
    </source>
</evidence>
<protein>
    <recommendedName>
        <fullName evidence="6">HTH tetR-type domain-containing protein</fullName>
    </recommendedName>
</protein>
<dbReference type="InterPro" id="IPR036271">
    <property type="entry name" value="Tet_transcr_reg_TetR-rel_C_sf"/>
</dbReference>
<dbReference type="PRINTS" id="PR00400">
    <property type="entry name" value="TETREPRESSOR"/>
</dbReference>